<reference evidence="3 4" key="1">
    <citation type="submission" date="2020-04" db="EMBL/GenBank/DDBJ databases">
        <title>MicrobeNet Type strains.</title>
        <authorList>
            <person name="Nicholson A.C."/>
        </authorList>
    </citation>
    <scope>NUCLEOTIDE SEQUENCE [LARGE SCALE GENOMIC DNA]</scope>
    <source>
        <strain evidence="3 4">CCUG 54536</strain>
    </source>
</reference>
<dbReference type="AlphaFoldDB" id="A0A846ZGM7"/>
<keyword evidence="1" id="KW-0378">Hydrolase</keyword>
<keyword evidence="3" id="KW-0540">Nuclease</keyword>
<dbReference type="GO" id="GO:0004527">
    <property type="term" value="F:exonuclease activity"/>
    <property type="evidence" value="ECO:0007669"/>
    <property type="project" value="UniProtKB-KW"/>
</dbReference>
<evidence type="ECO:0000313" key="4">
    <source>
        <dbReference type="Proteomes" id="UP000590460"/>
    </source>
</evidence>
<dbReference type="Proteomes" id="UP000590460">
    <property type="component" value="Unassembled WGS sequence"/>
</dbReference>
<accession>A0A846ZGM7</accession>
<name>A0A846ZGM7_9LACO</name>
<evidence type="ECO:0000256" key="1">
    <source>
        <dbReference type="ARBA" id="ARBA00022801"/>
    </source>
</evidence>
<dbReference type="EMBL" id="JAAXPO010000001">
    <property type="protein sequence ID" value="NKZ17593.1"/>
    <property type="molecule type" value="Genomic_DNA"/>
</dbReference>
<evidence type="ECO:0000259" key="2">
    <source>
        <dbReference type="Pfam" id="PF00149"/>
    </source>
</evidence>
<keyword evidence="3" id="KW-0269">Exonuclease</keyword>
<dbReference type="Pfam" id="PF00149">
    <property type="entry name" value="Metallophos"/>
    <property type="match status" value="1"/>
</dbReference>
<protein>
    <submittedName>
        <fullName evidence="3">DNA repair exonuclease</fullName>
    </submittedName>
</protein>
<feature type="domain" description="Calcineurin-like phosphoesterase" evidence="2">
    <location>
        <begin position="1"/>
        <end position="198"/>
    </location>
</feature>
<dbReference type="PANTHER" id="PTHR30337:SF7">
    <property type="entry name" value="PHOSPHOESTERASE"/>
    <property type="match status" value="1"/>
</dbReference>
<gene>
    <name evidence="3" type="ORF">HF966_00070</name>
</gene>
<proteinExistence type="predicted"/>
<dbReference type="InterPro" id="IPR029052">
    <property type="entry name" value="Metallo-depent_PP-like"/>
</dbReference>
<sequence length="387" mass="43339">MKFIHAADSHLGNPFRGLDRDIPTSLKQFVQTSTLQAFEKMITGALTAKVDFVLIAGDLYSATENSPKVQVFVHQQFERLQTANIPVFLSFGNHDFEADQHAHLPWPENVHVFSQNVTTQELTVPSGERVAITGFSYQTPRQVQAVIADFPTRHAGVDYQIGLYHGAVGKDGDPYAPFTIQGLLAKHYDYWALGHIHVRQTLHEQPFIGYSGNLQGLNRKETGDKGYYLVTADQGRLQPVFQSTTAILWEEVVIADPVTEVDLIARLTALPVQTPVFYTIKLTGQLTKEVKARCLNGVMLAQIRAALPENQWVVKLTMAPSAAEGLPADQVDQKFWQAALDHVLTNVDMTAYLSTQVPHFIRDYYLSAEGKQALREKMQQRLLARKE</sequence>
<dbReference type="InterPro" id="IPR050535">
    <property type="entry name" value="DNA_Repair-Maintenance_Comp"/>
</dbReference>
<dbReference type="InterPro" id="IPR004843">
    <property type="entry name" value="Calcineurin-like_PHP"/>
</dbReference>
<comment type="caution">
    <text evidence="3">The sequence shown here is derived from an EMBL/GenBank/DDBJ whole genome shotgun (WGS) entry which is preliminary data.</text>
</comment>
<evidence type="ECO:0000313" key="3">
    <source>
        <dbReference type="EMBL" id="NKZ17593.1"/>
    </source>
</evidence>
<dbReference type="InterPro" id="IPR041796">
    <property type="entry name" value="Mre11_N"/>
</dbReference>
<dbReference type="PANTHER" id="PTHR30337">
    <property type="entry name" value="COMPONENT OF ATP-DEPENDENT DSDNA EXONUCLEASE"/>
    <property type="match status" value="1"/>
</dbReference>
<organism evidence="3 4">
    <name type="scientific">Leuconostoc holzapfelii</name>
    <dbReference type="NCBI Taxonomy" id="434464"/>
    <lineage>
        <taxon>Bacteria</taxon>
        <taxon>Bacillati</taxon>
        <taxon>Bacillota</taxon>
        <taxon>Bacilli</taxon>
        <taxon>Lactobacillales</taxon>
        <taxon>Lactobacillaceae</taxon>
        <taxon>Leuconostoc</taxon>
    </lineage>
</organism>
<dbReference type="Gene3D" id="3.60.21.10">
    <property type="match status" value="1"/>
</dbReference>
<dbReference type="CDD" id="cd00840">
    <property type="entry name" value="MPP_Mre11_N"/>
    <property type="match status" value="1"/>
</dbReference>
<dbReference type="SUPFAM" id="SSF56300">
    <property type="entry name" value="Metallo-dependent phosphatases"/>
    <property type="match status" value="1"/>
</dbReference>
<dbReference type="RefSeq" id="WP_168675632.1">
    <property type="nucleotide sequence ID" value="NZ_BPKV01000010.1"/>
</dbReference>